<dbReference type="SUPFAM" id="SSF53448">
    <property type="entry name" value="Nucleotide-diphospho-sugar transferases"/>
    <property type="match status" value="1"/>
</dbReference>
<dbReference type="InterPro" id="IPR029044">
    <property type="entry name" value="Nucleotide-diphossugar_trans"/>
</dbReference>
<keyword evidence="1" id="KW-0812">Transmembrane</keyword>
<feature type="transmembrane region" description="Helical" evidence="1">
    <location>
        <begin position="7"/>
        <end position="26"/>
    </location>
</feature>
<dbReference type="GeneID" id="100367096"/>
<dbReference type="InterPro" id="IPR001173">
    <property type="entry name" value="Glyco_trans_2-like"/>
</dbReference>
<name>A0ABM0H0W9_SACKO</name>
<feature type="non-terminal residue" evidence="4">
    <location>
        <position position="524"/>
    </location>
</feature>
<reference evidence="4" key="1">
    <citation type="submission" date="2025-08" db="UniProtKB">
        <authorList>
            <consortium name="RefSeq"/>
        </authorList>
    </citation>
    <scope>IDENTIFICATION</scope>
    <source>
        <tissue evidence="4">Testes</tissue>
    </source>
</reference>
<evidence type="ECO:0000256" key="1">
    <source>
        <dbReference type="SAM" id="Phobius"/>
    </source>
</evidence>
<dbReference type="Gene3D" id="3.90.550.10">
    <property type="entry name" value="Spore Coat Polysaccharide Biosynthesis Protein SpsA, Chain A"/>
    <property type="match status" value="1"/>
</dbReference>
<accession>A0ABM0H0W9</accession>
<dbReference type="PANTHER" id="PTHR15046:SF3">
    <property type="entry name" value="BETA-1,4 N-ACETYLGALACTOSAMINYLTRANSFERASE 2-LIKE"/>
    <property type="match status" value="1"/>
</dbReference>
<keyword evidence="1" id="KW-1133">Transmembrane helix</keyword>
<proteinExistence type="predicted"/>
<keyword evidence="1" id="KW-0472">Membrane</keyword>
<feature type="domain" description="Glycosyltransferase 2-like" evidence="2">
    <location>
        <begin position="261"/>
        <end position="384"/>
    </location>
</feature>
<protein>
    <submittedName>
        <fullName evidence="4">Beta-1,4 N-acetylgalactosaminyltransferase 2-like</fullName>
    </submittedName>
</protein>
<sequence>MLLPWKVHALLAYFLLSVALIIQFYGRGRLSATNNELYTRNIGHYNRDLETSSVSVLITTRRERDEEQSCDCEKRKHTYGPLNESARLRRQNQLEEWHRLEKETLEPTVMCPPTSPFSFVGGGTTVEPLQRINMATMLAVDNDHWNYHQQNNKSKTKIKIISTKSYGIFEVAGELLNQFSLIGIDSSSLTIVVRPSTNVDEINALFASLYYRSVKYDIQIRDIVSIEMFGYTIEIHIRVQRKPFPRLYDVSRDDHISKKITIITKTFMRASSLFELIKSVRIFYPNITIVVADDSRIPLNITDAYTKYYVMPFAEGWFAGRNLALSQVRTKYFLWVDDDFIFSKDTKLEKFLEKLEANHVNVDIVSGVVHVEYYGGHKSYKQTNKTYERFYKDGGYCVHQKESNYGQLDGFPQCVKTDNVLNFFMAKTIPARRVGFDPALERVGHFEFFWDGLGQLRVIACDDVSVLHRPRAPGKYYSYRYEEDLNHSVYENRMLYSMFKNNLNCVKEHVAIWDDEQLINNIEK</sequence>
<dbReference type="Proteomes" id="UP000694865">
    <property type="component" value="Unplaced"/>
</dbReference>
<evidence type="ECO:0000259" key="2">
    <source>
        <dbReference type="Pfam" id="PF00535"/>
    </source>
</evidence>
<evidence type="ECO:0000313" key="4">
    <source>
        <dbReference type="RefSeq" id="XP_002741731.1"/>
    </source>
</evidence>
<dbReference type="PANTHER" id="PTHR15046">
    <property type="entry name" value="GLYCO_TRANS_2-LIKE DOMAIN-CONTAINING PROTEIN"/>
    <property type="match status" value="1"/>
</dbReference>
<organism evidence="3 4">
    <name type="scientific">Saccoglossus kowalevskii</name>
    <name type="common">Acorn worm</name>
    <dbReference type="NCBI Taxonomy" id="10224"/>
    <lineage>
        <taxon>Eukaryota</taxon>
        <taxon>Metazoa</taxon>
        <taxon>Hemichordata</taxon>
        <taxon>Enteropneusta</taxon>
        <taxon>Harrimaniidae</taxon>
        <taxon>Saccoglossus</taxon>
    </lineage>
</organism>
<evidence type="ECO:0000313" key="3">
    <source>
        <dbReference type="Proteomes" id="UP000694865"/>
    </source>
</evidence>
<dbReference type="CDD" id="cd00761">
    <property type="entry name" value="Glyco_tranf_GTA_type"/>
    <property type="match status" value="1"/>
</dbReference>
<gene>
    <name evidence="4" type="primary">LOC100367096</name>
</gene>
<dbReference type="RefSeq" id="XP_002741731.1">
    <property type="nucleotide sequence ID" value="XM_002741685.1"/>
</dbReference>
<keyword evidence="3" id="KW-1185">Reference proteome</keyword>
<dbReference type="Pfam" id="PF00535">
    <property type="entry name" value="Glycos_transf_2"/>
    <property type="match status" value="1"/>
</dbReference>